<dbReference type="InterPro" id="IPR010359">
    <property type="entry name" value="IrrE_HExxH"/>
</dbReference>
<proteinExistence type="predicted"/>
<dbReference type="EMBL" id="MWIH01000006">
    <property type="protein sequence ID" value="OQO90862.1"/>
    <property type="molecule type" value="Genomic_DNA"/>
</dbReference>
<keyword evidence="3" id="KW-1185">Reference proteome</keyword>
<sequence length="193" mass="21229">MTLRRGFKAAARRLAADVRDELGVRTFQPFDPYALARLYGIDVLTLDEPWLPPEAVAHFTGPAADAFSGALIPVGTGCVIIENHAHDRNRRRSTVAHEMAHVLLEHHVGVLVTRGSACRATTAVVEQEAAELSGELLLPTDAARTAAFRGWTDSRTARYFRVSERLARWRMNVTGARRIASRSRRCGRVGSSA</sequence>
<evidence type="ECO:0000259" key="1">
    <source>
        <dbReference type="Pfam" id="PF06114"/>
    </source>
</evidence>
<evidence type="ECO:0000313" key="3">
    <source>
        <dbReference type="Proteomes" id="UP000192591"/>
    </source>
</evidence>
<protein>
    <submittedName>
        <fullName evidence="2">Zinc peptidase</fullName>
    </submittedName>
</protein>
<dbReference type="OrthoDB" id="572608at2"/>
<gene>
    <name evidence="2" type="ORF">B1813_15170</name>
</gene>
<reference evidence="2 3" key="1">
    <citation type="submission" date="2017-02" db="EMBL/GenBank/DDBJ databases">
        <title>Draft genome of Saccharomonospora sp. 154.</title>
        <authorList>
            <person name="Alonso-Carmona G.S."/>
            <person name="De La Haba R."/>
            <person name="Vera-Gargallo B."/>
            <person name="Sandoval-Trujillo A.H."/>
            <person name="Ramirez-Duran N."/>
            <person name="Ventosa A."/>
        </authorList>
    </citation>
    <scope>NUCLEOTIDE SEQUENCE [LARGE SCALE GENOMIC DNA]</scope>
    <source>
        <strain evidence="2 3">LRS4.154</strain>
    </source>
</reference>
<accession>A0A1V9A129</accession>
<dbReference type="Pfam" id="PF06114">
    <property type="entry name" value="Peptidase_M78"/>
    <property type="match status" value="1"/>
</dbReference>
<comment type="caution">
    <text evidence="2">The sequence shown here is derived from an EMBL/GenBank/DDBJ whole genome shotgun (WGS) entry which is preliminary data.</text>
</comment>
<dbReference type="AlphaFoldDB" id="A0A1V9A129"/>
<dbReference type="Proteomes" id="UP000192591">
    <property type="component" value="Unassembled WGS sequence"/>
</dbReference>
<feature type="domain" description="IrrE N-terminal-like" evidence="1">
    <location>
        <begin position="69"/>
        <end position="170"/>
    </location>
</feature>
<organism evidence="2 3">
    <name type="scientific">Saccharomonospora piscinae</name>
    <dbReference type="NCBI Taxonomy" id="687388"/>
    <lineage>
        <taxon>Bacteria</taxon>
        <taxon>Bacillati</taxon>
        <taxon>Actinomycetota</taxon>
        <taxon>Actinomycetes</taxon>
        <taxon>Pseudonocardiales</taxon>
        <taxon>Pseudonocardiaceae</taxon>
        <taxon>Saccharomonospora</taxon>
    </lineage>
</organism>
<evidence type="ECO:0000313" key="2">
    <source>
        <dbReference type="EMBL" id="OQO90862.1"/>
    </source>
</evidence>
<dbReference type="Gene3D" id="1.10.10.2910">
    <property type="match status" value="1"/>
</dbReference>
<dbReference type="RefSeq" id="WP_024876559.1">
    <property type="nucleotide sequence ID" value="NZ_AZUM01000004.1"/>
</dbReference>
<name>A0A1V9A129_SACPI</name>
<dbReference type="STRING" id="1962155.B1813_15170"/>